<sequence>MGRKMFFGINSFIGLEEAIAAATADSDDDREYDFAIIPPDSSVVTHEEEGSDEAMVTYTLSRDVSGNIEVMISDETAKKIFSNKKGISLPRCIPLPKCGRLLPLISIFAGLSALGSLAGGAAGIAKAVNDSKAAQKSLQESKRHSRMIEAVALGKRLYIKPHKQGAGLYLNPSKN</sequence>
<evidence type="ECO:0000313" key="1">
    <source>
        <dbReference type="EMBL" id="CAG5004906.1"/>
    </source>
</evidence>
<accession>A0A8S3X6K2</accession>
<dbReference type="OrthoDB" id="7699080at2759"/>
<dbReference type="AlphaFoldDB" id="A0A8S3X6K2"/>
<protein>
    <submittedName>
        <fullName evidence="1">(apollo) hypothetical protein</fullName>
    </submittedName>
</protein>
<organism evidence="1 2">
    <name type="scientific">Parnassius apollo</name>
    <name type="common">Apollo butterfly</name>
    <name type="synonym">Papilio apollo</name>
    <dbReference type="NCBI Taxonomy" id="110799"/>
    <lineage>
        <taxon>Eukaryota</taxon>
        <taxon>Metazoa</taxon>
        <taxon>Ecdysozoa</taxon>
        <taxon>Arthropoda</taxon>
        <taxon>Hexapoda</taxon>
        <taxon>Insecta</taxon>
        <taxon>Pterygota</taxon>
        <taxon>Neoptera</taxon>
        <taxon>Endopterygota</taxon>
        <taxon>Lepidoptera</taxon>
        <taxon>Glossata</taxon>
        <taxon>Ditrysia</taxon>
        <taxon>Papilionoidea</taxon>
        <taxon>Papilionidae</taxon>
        <taxon>Parnassiinae</taxon>
        <taxon>Parnassini</taxon>
        <taxon>Parnassius</taxon>
        <taxon>Parnassius</taxon>
    </lineage>
</organism>
<comment type="caution">
    <text evidence="1">The sequence shown here is derived from an EMBL/GenBank/DDBJ whole genome shotgun (WGS) entry which is preliminary data.</text>
</comment>
<name>A0A8S3X6K2_PARAO</name>
<dbReference type="Proteomes" id="UP000691718">
    <property type="component" value="Unassembled WGS sequence"/>
</dbReference>
<keyword evidence="2" id="KW-1185">Reference proteome</keyword>
<evidence type="ECO:0000313" key="2">
    <source>
        <dbReference type="Proteomes" id="UP000691718"/>
    </source>
</evidence>
<dbReference type="EMBL" id="CAJQZP010000975">
    <property type="protein sequence ID" value="CAG5004906.1"/>
    <property type="molecule type" value="Genomic_DNA"/>
</dbReference>
<gene>
    <name evidence="1" type="ORF">PAPOLLO_LOCUS14480</name>
</gene>
<reference evidence="1" key="1">
    <citation type="submission" date="2021-04" db="EMBL/GenBank/DDBJ databases">
        <authorList>
            <person name="Tunstrom K."/>
        </authorList>
    </citation>
    <scope>NUCLEOTIDE SEQUENCE</scope>
</reference>
<proteinExistence type="predicted"/>